<protein>
    <recommendedName>
        <fullName evidence="2">VQ domain-containing protein</fullName>
    </recommendedName>
</protein>
<dbReference type="Pfam" id="PF05678">
    <property type="entry name" value="VQ"/>
    <property type="match status" value="1"/>
</dbReference>
<dbReference type="PANTHER" id="PTHR33143:SF63">
    <property type="entry name" value="F16F4.1 PROTEIN"/>
    <property type="match status" value="1"/>
</dbReference>
<organism evidence="3 4">
    <name type="scientific">Turnera subulata</name>
    <dbReference type="NCBI Taxonomy" id="218843"/>
    <lineage>
        <taxon>Eukaryota</taxon>
        <taxon>Viridiplantae</taxon>
        <taxon>Streptophyta</taxon>
        <taxon>Embryophyta</taxon>
        <taxon>Tracheophyta</taxon>
        <taxon>Spermatophyta</taxon>
        <taxon>Magnoliopsida</taxon>
        <taxon>eudicotyledons</taxon>
        <taxon>Gunneridae</taxon>
        <taxon>Pentapetalae</taxon>
        <taxon>rosids</taxon>
        <taxon>fabids</taxon>
        <taxon>Malpighiales</taxon>
        <taxon>Passifloraceae</taxon>
        <taxon>Turnera</taxon>
    </lineage>
</organism>
<accession>A0A9Q0JFT2</accession>
<evidence type="ECO:0000256" key="1">
    <source>
        <dbReference type="SAM" id="MobiDB-lite"/>
    </source>
</evidence>
<gene>
    <name evidence="3" type="ORF">Tsubulata_009907</name>
</gene>
<proteinExistence type="predicted"/>
<dbReference type="Proteomes" id="UP001141552">
    <property type="component" value="Unassembled WGS sequence"/>
</dbReference>
<evidence type="ECO:0000313" key="3">
    <source>
        <dbReference type="EMBL" id="KAJ4840089.1"/>
    </source>
</evidence>
<dbReference type="GO" id="GO:0005634">
    <property type="term" value="C:nucleus"/>
    <property type="evidence" value="ECO:0007669"/>
    <property type="project" value="TreeGrafter"/>
</dbReference>
<feature type="region of interest" description="Disordered" evidence="1">
    <location>
        <begin position="115"/>
        <end position="137"/>
    </location>
</feature>
<sequence length="137" mass="15318">MQKVYQAKLVPSYKVYLDHRDTKSMTRQLHLEGLKSPAGLMVSRSSTKIKKSLASQSRSPVIVYLKSPDVIHVRPEEFMGLVQRLTGKQAAESLSASSSLLTSYRMRLANDAPQKRYVSFSDGQGRRSANCDESPKV</sequence>
<comment type="caution">
    <text evidence="3">The sequence shown here is derived from an EMBL/GenBank/DDBJ whole genome shotgun (WGS) entry which is preliminary data.</text>
</comment>
<dbReference type="AlphaFoldDB" id="A0A9Q0JFT2"/>
<name>A0A9Q0JFT2_9ROSI</name>
<reference evidence="3" key="2">
    <citation type="journal article" date="2023" name="Plants (Basel)">
        <title>Annotation of the Turnera subulata (Passifloraceae) Draft Genome Reveals the S-Locus Evolved after the Divergence of Turneroideae from Passifloroideae in a Stepwise Manner.</title>
        <authorList>
            <person name="Henning P.M."/>
            <person name="Roalson E.H."/>
            <person name="Mir W."/>
            <person name="McCubbin A.G."/>
            <person name="Shore J.S."/>
        </authorList>
    </citation>
    <scope>NUCLEOTIDE SEQUENCE</scope>
    <source>
        <strain evidence="3">F60SS</strain>
    </source>
</reference>
<evidence type="ECO:0000259" key="2">
    <source>
        <dbReference type="Pfam" id="PF05678"/>
    </source>
</evidence>
<dbReference type="InterPro" id="IPR039607">
    <property type="entry name" value="VQ_8/17/18/20/21/25"/>
</dbReference>
<feature type="domain" description="VQ" evidence="2">
    <location>
        <begin position="67"/>
        <end position="91"/>
    </location>
</feature>
<reference evidence="3" key="1">
    <citation type="submission" date="2022-02" db="EMBL/GenBank/DDBJ databases">
        <authorList>
            <person name="Henning P.M."/>
            <person name="McCubbin A.G."/>
            <person name="Shore J.S."/>
        </authorList>
    </citation>
    <scope>NUCLEOTIDE SEQUENCE</scope>
    <source>
        <strain evidence="3">F60SS</strain>
        <tissue evidence="3">Leaves</tissue>
    </source>
</reference>
<keyword evidence="4" id="KW-1185">Reference proteome</keyword>
<dbReference type="OrthoDB" id="1518325at2759"/>
<dbReference type="InterPro" id="IPR008889">
    <property type="entry name" value="VQ"/>
</dbReference>
<dbReference type="PANTHER" id="PTHR33143">
    <property type="entry name" value="F16F4.1 PROTEIN-RELATED"/>
    <property type="match status" value="1"/>
</dbReference>
<dbReference type="EMBL" id="JAKUCV010003119">
    <property type="protein sequence ID" value="KAJ4840089.1"/>
    <property type="molecule type" value="Genomic_DNA"/>
</dbReference>
<evidence type="ECO:0000313" key="4">
    <source>
        <dbReference type="Proteomes" id="UP001141552"/>
    </source>
</evidence>